<dbReference type="GO" id="GO:0016746">
    <property type="term" value="F:acyltransferase activity"/>
    <property type="evidence" value="ECO:0007669"/>
    <property type="project" value="UniProtKB-KW"/>
</dbReference>
<keyword evidence="3" id="KW-0997">Cell inner membrane</keyword>
<evidence type="ECO:0000256" key="3">
    <source>
        <dbReference type="ARBA" id="ARBA00022519"/>
    </source>
</evidence>
<keyword evidence="2" id="KW-1003">Cell membrane</keyword>
<protein>
    <recommendedName>
        <fullName evidence="9">Lipid A biosynthesis acyltransferase</fullName>
    </recommendedName>
</protein>
<evidence type="ECO:0000256" key="2">
    <source>
        <dbReference type="ARBA" id="ARBA00022475"/>
    </source>
</evidence>
<comment type="subcellular location">
    <subcellularLocation>
        <location evidence="1">Cell inner membrane</location>
    </subcellularLocation>
</comment>
<evidence type="ECO:0000313" key="8">
    <source>
        <dbReference type="Proteomes" id="UP000178526"/>
    </source>
</evidence>
<comment type="caution">
    <text evidence="7">The sequence shown here is derived from an EMBL/GenBank/DDBJ whole genome shotgun (WGS) entry which is preliminary data.</text>
</comment>
<organism evidence="7 8">
    <name type="scientific">Candidatus Schekmanbacteria bacterium GWA2_38_11</name>
    <dbReference type="NCBI Taxonomy" id="1817876"/>
    <lineage>
        <taxon>Bacteria</taxon>
        <taxon>Candidatus Schekmaniibacteriota</taxon>
    </lineage>
</organism>
<name>A0A1F7RGY9_9BACT</name>
<dbReference type="GO" id="GO:0009247">
    <property type="term" value="P:glycolipid biosynthetic process"/>
    <property type="evidence" value="ECO:0007669"/>
    <property type="project" value="UniProtKB-ARBA"/>
</dbReference>
<dbReference type="InterPro" id="IPR004960">
    <property type="entry name" value="LipA_acyltrans"/>
</dbReference>
<gene>
    <name evidence="7" type="ORF">A2042_08530</name>
</gene>
<evidence type="ECO:0000256" key="6">
    <source>
        <dbReference type="ARBA" id="ARBA00023315"/>
    </source>
</evidence>
<evidence type="ECO:0000256" key="5">
    <source>
        <dbReference type="ARBA" id="ARBA00023136"/>
    </source>
</evidence>
<dbReference type="PIRSF" id="PIRSF026649">
    <property type="entry name" value="MsbB"/>
    <property type="match status" value="1"/>
</dbReference>
<keyword evidence="4" id="KW-0808">Transferase</keyword>
<reference evidence="7 8" key="1">
    <citation type="journal article" date="2016" name="Nat. Commun.">
        <title>Thousands of microbial genomes shed light on interconnected biogeochemical processes in an aquifer system.</title>
        <authorList>
            <person name="Anantharaman K."/>
            <person name="Brown C.T."/>
            <person name="Hug L.A."/>
            <person name="Sharon I."/>
            <person name="Castelle C.J."/>
            <person name="Probst A.J."/>
            <person name="Thomas B.C."/>
            <person name="Singh A."/>
            <person name="Wilkins M.J."/>
            <person name="Karaoz U."/>
            <person name="Brodie E.L."/>
            <person name="Williams K.H."/>
            <person name="Hubbard S.S."/>
            <person name="Banfield J.F."/>
        </authorList>
    </citation>
    <scope>NUCLEOTIDE SEQUENCE [LARGE SCALE GENOMIC DNA]</scope>
</reference>
<dbReference type="EMBL" id="MGDB01000105">
    <property type="protein sequence ID" value="OGL40217.1"/>
    <property type="molecule type" value="Genomic_DNA"/>
</dbReference>
<dbReference type="AlphaFoldDB" id="A0A1F7RGY9"/>
<evidence type="ECO:0008006" key="9">
    <source>
        <dbReference type="Google" id="ProtNLM"/>
    </source>
</evidence>
<accession>A0A1F7RGY9</accession>
<dbReference type="CDD" id="cd07984">
    <property type="entry name" value="LPLAT_LABLAT-like"/>
    <property type="match status" value="1"/>
</dbReference>
<evidence type="ECO:0000256" key="1">
    <source>
        <dbReference type="ARBA" id="ARBA00004533"/>
    </source>
</evidence>
<evidence type="ECO:0000313" key="7">
    <source>
        <dbReference type="EMBL" id="OGL40217.1"/>
    </source>
</evidence>
<dbReference type="PANTHER" id="PTHR30606">
    <property type="entry name" value="LIPID A BIOSYNTHESIS LAUROYL ACYLTRANSFERASE"/>
    <property type="match status" value="1"/>
</dbReference>
<dbReference type="GO" id="GO:0005886">
    <property type="term" value="C:plasma membrane"/>
    <property type="evidence" value="ECO:0007669"/>
    <property type="project" value="UniProtKB-SubCell"/>
</dbReference>
<dbReference type="Pfam" id="PF03279">
    <property type="entry name" value="Lip_A_acyltrans"/>
    <property type="match status" value="1"/>
</dbReference>
<dbReference type="Proteomes" id="UP000178526">
    <property type="component" value="Unassembled WGS sequence"/>
</dbReference>
<sequence length="337" mass="38041">MVKKIRRYLVYLAARTLIGITWYLSFEMKSSIGAAGGLLSFLILKKDRRRAMENFRFALGSKYSDNDIRKIVRTAFINLGRNALEALHIPRLNLSNLKNYITFEGLEHVEEGLRKGKGIVVITGHLGNWELFSTTVSMIGYPVTIIARRYSNPWIDGMIKNFRASHGTNVIIRKKGYESQMMKEALKALRQNGILGLLIDQYTRKGSVCVDFFGRLATAPIGPAIFAARTEATVLPGCVIRKNKYRHIVKFYPPAEVVNTGDREKDIYVNTANFTKAIEMMVSEYPSQWAWTHDRWKMKSKGQRAKSMGYGVMEVGKLGSYEVPSPLEGEGKGEGRG</sequence>
<keyword evidence="5" id="KW-0472">Membrane</keyword>
<dbReference type="PANTHER" id="PTHR30606:SF10">
    <property type="entry name" value="PHOSPHATIDYLINOSITOL MANNOSIDE ACYLTRANSFERASE"/>
    <property type="match status" value="1"/>
</dbReference>
<evidence type="ECO:0000256" key="4">
    <source>
        <dbReference type="ARBA" id="ARBA00022679"/>
    </source>
</evidence>
<proteinExistence type="predicted"/>
<keyword evidence="6" id="KW-0012">Acyltransferase</keyword>